<dbReference type="PANTHER" id="PTHR42646">
    <property type="entry name" value="FLAP ENDONUCLEASE XNI"/>
    <property type="match status" value="1"/>
</dbReference>
<dbReference type="AlphaFoldDB" id="A0A5C8ZU55"/>
<proteinExistence type="predicted"/>
<dbReference type="SMART" id="SM00279">
    <property type="entry name" value="HhH2"/>
    <property type="match status" value="1"/>
</dbReference>
<dbReference type="InterPro" id="IPR029060">
    <property type="entry name" value="PIN-like_dom_sf"/>
</dbReference>
<dbReference type="SMART" id="SM00475">
    <property type="entry name" value="53EXOc"/>
    <property type="match status" value="1"/>
</dbReference>
<keyword evidence="2" id="KW-0378">Hydrolase</keyword>
<evidence type="ECO:0000256" key="1">
    <source>
        <dbReference type="ARBA" id="ARBA00022722"/>
    </source>
</evidence>
<dbReference type="RefSeq" id="WP_148064643.1">
    <property type="nucleotide sequence ID" value="NZ_VRYZ01000005.1"/>
</dbReference>
<dbReference type="Proteomes" id="UP000321933">
    <property type="component" value="Unassembled WGS sequence"/>
</dbReference>
<dbReference type="PANTHER" id="PTHR42646:SF2">
    <property type="entry name" value="5'-3' EXONUCLEASE FAMILY PROTEIN"/>
    <property type="match status" value="1"/>
</dbReference>
<dbReference type="Gene3D" id="3.40.50.1010">
    <property type="entry name" value="5'-nuclease"/>
    <property type="match status" value="1"/>
</dbReference>
<keyword evidence="3" id="KW-0238">DNA-binding</keyword>
<name>A0A5C8ZU55_9GAMM</name>
<dbReference type="Pfam" id="PF02739">
    <property type="entry name" value="5_3_exonuc_N"/>
    <property type="match status" value="1"/>
</dbReference>
<dbReference type="InterPro" id="IPR038969">
    <property type="entry name" value="FEN"/>
</dbReference>
<keyword evidence="1" id="KW-0540">Nuclease</keyword>
<evidence type="ECO:0000256" key="2">
    <source>
        <dbReference type="ARBA" id="ARBA00022801"/>
    </source>
</evidence>
<keyword evidence="5" id="KW-0255">Endonuclease</keyword>
<organism evidence="5 6">
    <name type="scientific">Parahaliea aestuarii</name>
    <dbReference type="NCBI Taxonomy" id="1852021"/>
    <lineage>
        <taxon>Bacteria</taxon>
        <taxon>Pseudomonadati</taxon>
        <taxon>Pseudomonadota</taxon>
        <taxon>Gammaproteobacteria</taxon>
        <taxon>Cellvibrionales</taxon>
        <taxon>Halieaceae</taxon>
        <taxon>Parahaliea</taxon>
    </lineage>
</organism>
<feature type="domain" description="5'-3' exonuclease" evidence="4">
    <location>
        <begin position="1"/>
        <end position="267"/>
    </location>
</feature>
<dbReference type="GO" id="GO:0003677">
    <property type="term" value="F:DNA binding"/>
    <property type="evidence" value="ECO:0007669"/>
    <property type="project" value="UniProtKB-KW"/>
</dbReference>
<keyword evidence="6" id="KW-1185">Reference proteome</keyword>
<gene>
    <name evidence="5" type="ORF">FVW59_12275</name>
</gene>
<dbReference type="InterPro" id="IPR020045">
    <property type="entry name" value="DNA_polI_H3TH"/>
</dbReference>
<dbReference type="SUPFAM" id="SSF47807">
    <property type="entry name" value="5' to 3' exonuclease, C-terminal subdomain"/>
    <property type="match status" value="1"/>
</dbReference>
<dbReference type="EMBL" id="VRYZ01000005">
    <property type="protein sequence ID" value="TXS90987.1"/>
    <property type="molecule type" value="Genomic_DNA"/>
</dbReference>
<evidence type="ECO:0000313" key="5">
    <source>
        <dbReference type="EMBL" id="TXS90987.1"/>
    </source>
</evidence>
<dbReference type="SUPFAM" id="SSF88723">
    <property type="entry name" value="PIN domain-like"/>
    <property type="match status" value="1"/>
</dbReference>
<dbReference type="InterPro" id="IPR036279">
    <property type="entry name" value="5-3_exonuclease_C_sf"/>
</dbReference>
<dbReference type="CDD" id="cd09898">
    <property type="entry name" value="H3TH_53EXO"/>
    <property type="match status" value="1"/>
</dbReference>
<comment type="caution">
    <text evidence="5">The sequence shown here is derived from an EMBL/GenBank/DDBJ whole genome shotgun (WGS) entry which is preliminary data.</text>
</comment>
<protein>
    <submittedName>
        <fullName evidence="5">Flap endonuclease</fullName>
    </submittedName>
</protein>
<dbReference type="Gene3D" id="1.10.150.20">
    <property type="entry name" value="5' to 3' exonuclease, C-terminal subdomain"/>
    <property type="match status" value="1"/>
</dbReference>
<dbReference type="Pfam" id="PF01367">
    <property type="entry name" value="5_3_exonuc"/>
    <property type="match status" value="1"/>
</dbReference>
<dbReference type="CDD" id="cd09859">
    <property type="entry name" value="PIN_53EXO"/>
    <property type="match status" value="1"/>
</dbReference>
<dbReference type="InterPro" id="IPR002421">
    <property type="entry name" value="5-3_exonuclease"/>
</dbReference>
<accession>A0A5C8ZU55</accession>
<dbReference type="GO" id="GO:0033567">
    <property type="term" value="P:DNA replication, Okazaki fragment processing"/>
    <property type="evidence" value="ECO:0007669"/>
    <property type="project" value="InterPro"/>
</dbReference>
<dbReference type="InterPro" id="IPR008918">
    <property type="entry name" value="HhH2"/>
</dbReference>
<dbReference type="GO" id="GO:0008409">
    <property type="term" value="F:5'-3' exonuclease activity"/>
    <property type="evidence" value="ECO:0007669"/>
    <property type="project" value="InterPro"/>
</dbReference>
<sequence>MPQRAWLLDASIYIFRAWFSLPDRWHSPDGMPLNAVVGYAGFLASMVERCAPQALLAAAFDESLGTCFRNAIYPGYKASRSLPDETLAFQLHACRELTERLGLPCYGGPDYEADDYLATLARLCREAGYPVTLVSRDKDLGQLLFPGDALWDAAADQALDADGFRQRFGVLPRQFPDYQGLVGDAIDDIPGVPGVGARSTVALLTHFDSLDALAVRLDEVAGLPLRGASGLQRKLEAHWPQALMSRELARLESAVPGVSDVPRWRMDLQSLEAVRDYLQALGLGGRLLQRWQQLAARVAA</sequence>
<evidence type="ECO:0000256" key="3">
    <source>
        <dbReference type="ARBA" id="ARBA00023125"/>
    </source>
</evidence>
<evidence type="ECO:0000313" key="6">
    <source>
        <dbReference type="Proteomes" id="UP000321933"/>
    </source>
</evidence>
<dbReference type="OrthoDB" id="9806424at2"/>
<reference evidence="5 6" key="1">
    <citation type="submission" date="2019-08" db="EMBL/GenBank/DDBJ databases">
        <title>Parahaliea maris sp. nov., isolated from the surface seawater.</title>
        <authorList>
            <person name="Liu Y."/>
        </authorList>
    </citation>
    <scope>NUCLEOTIDE SEQUENCE [LARGE SCALE GENOMIC DNA]</scope>
    <source>
        <strain evidence="5 6">S2-26</strain>
    </source>
</reference>
<dbReference type="InterPro" id="IPR020046">
    <property type="entry name" value="5-3_exonucl_a-hlix_arch_N"/>
</dbReference>
<dbReference type="FunFam" id="1.10.150.20:FF:000003">
    <property type="entry name" value="DNA polymerase I"/>
    <property type="match status" value="1"/>
</dbReference>
<dbReference type="GO" id="GO:0017108">
    <property type="term" value="F:5'-flap endonuclease activity"/>
    <property type="evidence" value="ECO:0007669"/>
    <property type="project" value="InterPro"/>
</dbReference>
<evidence type="ECO:0000259" key="4">
    <source>
        <dbReference type="SMART" id="SM00475"/>
    </source>
</evidence>